<evidence type="ECO:0000313" key="1">
    <source>
        <dbReference type="EMBL" id="MBK1631260.1"/>
    </source>
</evidence>
<organism evidence="1 2">
    <name type="scientific">Thiohalocapsa halophila</name>
    <dbReference type="NCBI Taxonomy" id="69359"/>
    <lineage>
        <taxon>Bacteria</taxon>
        <taxon>Pseudomonadati</taxon>
        <taxon>Pseudomonadota</taxon>
        <taxon>Gammaproteobacteria</taxon>
        <taxon>Chromatiales</taxon>
        <taxon>Chromatiaceae</taxon>
        <taxon>Thiohalocapsa</taxon>
    </lineage>
</organism>
<dbReference type="EMBL" id="NRRV01000023">
    <property type="protein sequence ID" value="MBK1631260.1"/>
    <property type="molecule type" value="Genomic_DNA"/>
</dbReference>
<dbReference type="Proteomes" id="UP000748752">
    <property type="component" value="Unassembled WGS sequence"/>
</dbReference>
<comment type="caution">
    <text evidence="1">The sequence shown here is derived from an EMBL/GenBank/DDBJ whole genome shotgun (WGS) entry which is preliminary data.</text>
</comment>
<keyword evidence="2" id="KW-1185">Reference proteome</keyword>
<name>A0ABS1CH65_9GAMM</name>
<gene>
    <name evidence="1" type="ORF">CKO31_11020</name>
</gene>
<proteinExistence type="predicted"/>
<evidence type="ECO:0000313" key="2">
    <source>
        <dbReference type="Proteomes" id="UP000748752"/>
    </source>
</evidence>
<sequence length="118" mass="12886">MAVASGPNVGSTEYVLLSGGDGVLDETEFWTGEDSVYFSIPADTPYGNFRVELGKGRYRLASRWFGGSVTFAYYPLANGSNGVDQYARDRAQFAMDAANAAQACCEANEERINRMFAR</sequence>
<protein>
    <submittedName>
        <fullName evidence="1">Uncharacterized protein</fullName>
    </submittedName>
</protein>
<accession>A0ABS1CH65</accession>
<reference evidence="1 2" key="1">
    <citation type="journal article" date="2020" name="Microorganisms">
        <title>Osmotic Adaptation and Compatible Solute Biosynthesis of Phototrophic Bacteria as Revealed from Genome Analyses.</title>
        <authorList>
            <person name="Imhoff J.F."/>
            <person name="Rahn T."/>
            <person name="Kunzel S."/>
            <person name="Keller A."/>
            <person name="Neulinger S.C."/>
        </authorList>
    </citation>
    <scope>NUCLEOTIDE SEQUENCE [LARGE SCALE GENOMIC DNA]</scope>
    <source>
        <strain evidence="1 2">DSM 6210</strain>
    </source>
</reference>